<dbReference type="InterPro" id="IPR026856">
    <property type="entry name" value="Sialidase_fam"/>
</dbReference>
<evidence type="ECO:0000259" key="4">
    <source>
        <dbReference type="Pfam" id="PF13088"/>
    </source>
</evidence>
<dbReference type="Proteomes" id="UP000318937">
    <property type="component" value="Unassembled WGS sequence"/>
</dbReference>
<dbReference type="RefSeq" id="WP_142606732.1">
    <property type="nucleotide sequence ID" value="NZ_VDGG01000014.1"/>
</dbReference>
<dbReference type="Gene3D" id="2.120.10.10">
    <property type="match status" value="1"/>
</dbReference>
<name>A0A544TDL3_9BACI</name>
<reference evidence="5 6" key="1">
    <citation type="submission" date="2019-05" db="EMBL/GenBank/DDBJ databases">
        <title>Psychrobacillus vulpis sp. nov., a new species isolated from feces of a red fox that inhabits in The Tablas de Daimiel Natural Park, Albacete, Spain.</title>
        <authorList>
            <person name="Rodriguez M."/>
            <person name="Reina J.C."/>
            <person name="Bejar V."/>
            <person name="Llamas I."/>
        </authorList>
    </citation>
    <scope>NUCLEOTIDE SEQUENCE [LARGE SCALE GENOMIC DNA]</scope>
    <source>
        <strain evidence="5 6">NHI-2</strain>
    </source>
</reference>
<dbReference type="InterPro" id="IPR023364">
    <property type="entry name" value="Trans_sialidase_dom3"/>
</dbReference>
<proteinExistence type="inferred from homology"/>
<dbReference type="GO" id="GO:0004308">
    <property type="term" value="F:exo-alpha-sialidase activity"/>
    <property type="evidence" value="ECO:0007669"/>
    <property type="project" value="UniProtKB-EC"/>
</dbReference>
<dbReference type="GO" id="GO:0009313">
    <property type="term" value="P:oligosaccharide catabolic process"/>
    <property type="evidence" value="ECO:0007669"/>
    <property type="project" value="TreeGrafter"/>
</dbReference>
<dbReference type="EMBL" id="VDGG01000014">
    <property type="protein sequence ID" value="TQR15557.1"/>
    <property type="molecule type" value="Genomic_DNA"/>
</dbReference>
<organism evidence="5 6">
    <name type="scientific">Psychrobacillus soli</name>
    <dbReference type="NCBI Taxonomy" id="1543965"/>
    <lineage>
        <taxon>Bacteria</taxon>
        <taxon>Bacillati</taxon>
        <taxon>Bacillota</taxon>
        <taxon>Bacilli</taxon>
        <taxon>Bacillales</taxon>
        <taxon>Bacillaceae</taxon>
        <taxon>Psychrobacillus</taxon>
    </lineage>
</organism>
<dbReference type="OrthoDB" id="7294637at2"/>
<dbReference type="GO" id="GO:0016020">
    <property type="term" value="C:membrane"/>
    <property type="evidence" value="ECO:0007669"/>
    <property type="project" value="TreeGrafter"/>
</dbReference>
<dbReference type="PANTHER" id="PTHR10628">
    <property type="entry name" value="SIALIDASE"/>
    <property type="match status" value="1"/>
</dbReference>
<protein>
    <recommendedName>
        <fullName evidence="3">exo-alpha-sialidase</fullName>
        <ecNumber evidence="3">3.2.1.18</ecNumber>
    </recommendedName>
</protein>
<dbReference type="AlphaFoldDB" id="A0A544TDL3"/>
<evidence type="ECO:0000256" key="1">
    <source>
        <dbReference type="ARBA" id="ARBA00000427"/>
    </source>
</evidence>
<dbReference type="CDD" id="cd15482">
    <property type="entry name" value="Sialidase_non-viral"/>
    <property type="match status" value="1"/>
</dbReference>
<dbReference type="GO" id="GO:0005737">
    <property type="term" value="C:cytoplasm"/>
    <property type="evidence" value="ECO:0007669"/>
    <property type="project" value="TreeGrafter"/>
</dbReference>
<evidence type="ECO:0000256" key="3">
    <source>
        <dbReference type="ARBA" id="ARBA00012733"/>
    </source>
</evidence>
<dbReference type="PANTHER" id="PTHR10628:SF30">
    <property type="entry name" value="EXO-ALPHA-SIALIDASE"/>
    <property type="match status" value="1"/>
</dbReference>
<gene>
    <name evidence="5" type="ORF">FG383_08095</name>
</gene>
<comment type="caution">
    <text evidence="5">The sequence shown here is derived from an EMBL/GenBank/DDBJ whole genome shotgun (WGS) entry which is preliminary data.</text>
</comment>
<evidence type="ECO:0000313" key="5">
    <source>
        <dbReference type="EMBL" id="TQR15557.1"/>
    </source>
</evidence>
<feature type="domain" description="Sialidase" evidence="4">
    <location>
        <begin position="189"/>
        <end position="417"/>
    </location>
</feature>
<comment type="catalytic activity">
    <reaction evidence="1">
        <text>Hydrolysis of alpha-(2-&gt;3)-, alpha-(2-&gt;6)-, alpha-(2-&gt;8)- glycosidic linkages of terminal sialic acid residues in oligosaccharides, glycoproteins, glycolipids, colominic acid and synthetic substrates.</text>
        <dbReference type="EC" id="3.2.1.18"/>
    </reaction>
</comment>
<dbReference type="InterPro" id="IPR036278">
    <property type="entry name" value="Sialidase_sf"/>
</dbReference>
<dbReference type="EC" id="3.2.1.18" evidence="3"/>
<keyword evidence="6" id="KW-1185">Reference proteome</keyword>
<dbReference type="InterPro" id="IPR011040">
    <property type="entry name" value="Sialidase"/>
</dbReference>
<dbReference type="SUPFAM" id="SSF50939">
    <property type="entry name" value="Sialidases"/>
    <property type="match status" value="1"/>
</dbReference>
<dbReference type="Pfam" id="PF13088">
    <property type="entry name" value="BNR_2"/>
    <property type="match status" value="1"/>
</dbReference>
<accession>A0A544TDL3</accession>
<evidence type="ECO:0000313" key="6">
    <source>
        <dbReference type="Proteomes" id="UP000318937"/>
    </source>
</evidence>
<dbReference type="GO" id="GO:0006689">
    <property type="term" value="P:ganglioside catabolic process"/>
    <property type="evidence" value="ECO:0007669"/>
    <property type="project" value="TreeGrafter"/>
</dbReference>
<dbReference type="Gene3D" id="2.40.220.10">
    <property type="entry name" value="Intramolecular Trans-sialidase, Domain 3"/>
    <property type="match status" value="1"/>
</dbReference>
<evidence type="ECO:0000256" key="2">
    <source>
        <dbReference type="ARBA" id="ARBA00009348"/>
    </source>
</evidence>
<sequence length="446" mass="50015">MTKLETQAIFYPNYAGSKAYRIPSMITSSKGTIIVGIDARIVDQRDNPNKIETAIRRSNDNGKTWDLIRRIVAFAGEGLDGAAAIDTALLEDEVTGTIFMILCHTPGGIGLRTSETGIGFDSKGRRKLFDKDGTLYLLSEDGKVFDSTEKITNYTVDAQGYVYEDSKPSGNIYYKKGIDPNETLLEGRTSFLQMIQSKDDGFTWSEPSELNPFVKEEWMRFIGSGPGRGLQLKHGEKAGRLVFPIYFSNEEGHLSCACIYSDDHGVTWKRGESPNDERELDGKVLSAKEISDVKQYLTESQVIELPNGDLQYYMRNHYGLQRTAVTKSTDGGETWDDVTFDMTLLDPICQSSVVLYPDQGDGKVRVLFSNPANENKRTKGTVRLSEDGGVTWPYKKVIEDGYFDYSCLTILQNGEIGVVYEHIYDDSDLNNMDIRFGTFTLDWLKS</sequence>
<comment type="similarity">
    <text evidence="2">Belongs to the glycosyl hydrolase 33 family.</text>
</comment>